<keyword evidence="3" id="KW-1185">Reference proteome</keyword>
<accession>A0A0D0BGS0</accession>
<keyword evidence="1" id="KW-1133">Transmembrane helix</keyword>
<dbReference type="Gene3D" id="2.60.120.260">
    <property type="entry name" value="Galactose-binding domain-like"/>
    <property type="match status" value="1"/>
</dbReference>
<name>A0A0D0BGS0_9AGAR</name>
<evidence type="ECO:0000313" key="2">
    <source>
        <dbReference type="EMBL" id="KIK53911.1"/>
    </source>
</evidence>
<keyword evidence="1" id="KW-0812">Transmembrane</keyword>
<organism evidence="2 3">
    <name type="scientific">Collybiopsis luxurians FD-317 M1</name>
    <dbReference type="NCBI Taxonomy" id="944289"/>
    <lineage>
        <taxon>Eukaryota</taxon>
        <taxon>Fungi</taxon>
        <taxon>Dikarya</taxon>
        <taxon>Basidiomycota</taxon>
        <taxon>Agaricomycotina</taxon>
        <taxon>Agaricomycetes</taxon>
        <taxon>Agaricomycetidae</taxon>
        <taxon>Agaricales</taxon>
        <taxon>Marasmiineae</taxon>
        <taxon>Omphalotaceae</taxon>
        <taxon>Collybiopsis</taxon>
        <taxon>Collybiopsis luxurians</taxon>
    </lineage>
</organism>
<feature type="transmembrane region" description="Helical" evidence="1">
    <location>
        <begin position="156"/>
        <end position="180"/>
    </location>
</feature>
<dbReference type="HOGENOM" id="CLU_1496379_0_0_1"/>
<gene>
    <name evidence="2" type="ORF">GYMLUDRAFT_77314</name>
</gene>
<reference evidence="2 3" key="1">
    <citation type="submission" date="2014-04" db="EMBL/GenBank/DDBJ databases">
        <title>Evolutionary Origins and Diversification of the Mycorrhizal Mutualists.</title>
        <authorList>
            <consortium name="DOE Joint Genome Institute"/>
            <consortium name="Mycorrhizal Genomics Consortium"/>
            <person name="Kohler A."/>
            <person name="Kuo A."/>
            <person name="Nagy L.G."/>
            <person name="Floudas D."/>
            <person name="Copeland A."/>
            <person name="Barry K.W."/>
            <person name="Cichocki N."/>
            <person name="Veneault-Fourrey C."/>
            <person name="LaButti K."/>
            <person name="Lindquist E.A."/>
            <person name="Lipzen A."/>
            <person name="Lundell T."/>
            <person name="Morin E."/>
            <person name="Murat C."/>
            <person name="Riley R."/>
            <person name="Ohm R."/>
            <person name="Sun H."/>
            <person name="Tunlid A."/>
            <person name="Henrissat B."/>
            <person name="Grigoriev I.V."/>
            <person name="Hibbett D.S."/>
            <person name="Martin F."/>
        </authorList>
    </citation>
    <scope>NUCLEOTIDE SEQUENCE [LARGE SCALE GENOMIC DNA]</scope>
    <source>
        <strain evidence="2 3">FD-317 M1</strain>
    </source>
</reference>
<dbReference type="OrthoDB" id="3006363at2759"/>
<evidence type="ECO:0000256" key="1">
    <source>
        <dbReference type="SAM" id="Phobius"/>
    </source>
</evidence>
<dbReference type="EMBL" id="KN834822">
    <property type="protein sequence ID" value="KIK53911.1"/>
    <property type="molecule type" value="Genomic_DNA"/>
</dbReference>
<protein>
    <submittedName>
        <fullName evidence="2">Uncharacterized protein</fullName>
    </submittedName>
</protein>
<sequence length="196" mass="20901">MATNVSASNSFIKYSPPDAWVVKDDGPVTTITAGATAEFSFDGSFVQVFGTIPARNNTAPISTYTLDGIASPPFDPAALLDVRTLYDQVFYQSSPELLSGNHSLIINSTQAGAQFILGSIIFAPSFSPSISAFPSVTPPSSPSSTTNAATTSHKIIVGRLVGGLLATFIILAAEIAFLFYRRRRKQKTTEGNRWDS</sequence>
<feature type="transmembrane region" description="Helical" evidence="1">
    <location>
        <begin position="115"/>
        <end position="136"/>
    </location>
</feature>
<dbReference type="Proteomes" id="UP000053593">
    <property type="component" value="Unassembled WGS sequence"/>
</dbReference>
<dbReference type="AlphaFoldDB" id="A0A0D0BGS0"/>
<keyword evidence="1" id="KW-0472">Membrane</keyword>
<proteinExistence type="predicted"/>
<dbReference type="CDD" id="cd12087">
    <property type="entry name" value="TM_EGFR-like"/>
    <property type="match status" value="1"/>
</dbReference>
<evidence type="ECO:0000313" key="3">
    <source>
        <dbReference type="Proteomes" id="UP000053593"/>
    </source>
</evidence>